<organism evidence="5 6">
    <name type="scientific">Cinchona calisaya</name>
    <dbReference type="NCBI Taxonomy" id="153742"/>
    <lineage>
        <taxon>Eukaryota</taxon>
        <taxon>Viridiplantae</taxon>
        <taxon>Streptophyta</taxon>
        <taxon>Embryophyta</taxon>
        <taxon>Tracheophyta</taxon>
        <taxon>Spermatophyta</taxon>
        <taxon>Magnoliopsida</taxon>
        <taxon>eudicotyledons</taxon>
        <taxon>Gunneridae</taxon>
        <taxon>Pentapetalae</taxon>
        <taxon>asterids</taxon>
        <taxon>lamiids</taxon>
        <taxon>Gentianales</taxon>
        <taxon>Rubiaceae</taxon>
        <taxon>Cinchonoideae</taxon>
        <taxon>Cinchoneae</taxon>
        <taxon>Cinchona</taxon>
    </lineage>
</organism>
<evidence type="ECO:0000313" key="6">
    <source>
        <dbReference type="Proteomes" id="UP001630127"/>
    </source>
</evidence>
<dbReference type="EMBL" id="JBJUIK010000004">
    <property type="protein sequence ID" value="KAL3530671.1"/>
    <property type="molecule type" value="Genomic_DNA"/>
</dbReference>
<dbReference type="Pfam" id="PF25793">
    <property type="entry name" value="WHD_2nd_NFRKB"/>
    <property type="match status" value="1"/>
</dbReference>
<feature type="compositionally biased region" description="Basic and acidic residues" evidence="3">
    <location>
        <begin position="903"/>
        <end position="938"/>
    </location>
</feature>
<proteinExistence type="predicted"/>
<feature type="region of interest" description="Disordered" evidence="3">
    <location>
        <begin position="600"/>
        <end position="628"/>
    </location>
</feature>
<feature type="region of interest" description="Disordered" evidence="3">
    <location>
        <begin position="1357"/>
        <end position="1376"/>
    </location>
</feature>
<evidence type="ECO:0000256" key="1">
    <source>
        <dbReference type="ARBA" id="ARBA00004123"/>
    </source>
</evidence>
<sequence>MAIEKNSFKVSRFDSEFSPHSRDTNTMLSSEDEEFQRRNLSVVESDDDEDDDFDDCDSGAGSDDVDLLEFGEAGEEFCRVGDQTCSIPVELYDLSGLRDVLCLDVWNEVLTEEERFSLTQYLPDMDQETFILTLMELLTGCNLHFGSPIDKLFDMLKGGLCEPRVALYRQGLSFFQTRQHYHLLRKHQNTMVSNLCQMKDAWLNCKGYSIEEKLQVLNIMKSQKSLMYEKMEELRSDSSEMEESGDGTWGKRTKDRKLGQKFCRRTIYGMGSASDFPSHGKQMTMEPAKLGKQNKKGTLKLGGTKTAMTNELAGGFPSYSSALPLSQHNRLTGFDSGAAFHARDQMMADDVEEESIYEVSVHRDQNFSQLGVSSKAGVFKMGKKHEGLRVEGYTDNFMGLPKNDFHLYGRNNTVNQLSDIRVLTSKPLNARIPYDFGKKAKNVGNFQQHAVEDQLNYGKGRIPDLSRKGSQMETLDVNTPFWLGKEQGGPFSAEQSYKYGDWNAKSKKWRMGRNSAELGAKDRLFDSEYRQKPLQERVGASSMQNGGRAVAKFKGFRAFDKTDETESDSSEQIDEDEGDNPLMRSKWAYATGSDLKFGQNSKKSKLVKNDTKDGIWTHDGSSHSSRQMSDFDEHLRMINNGNHNLRAGQKGKMHDIGQFNSSTRDLDENYFSGSGRVTGEDEWQQMYKLGRNANIQEDQTERLHIPMFKAPNLERKRKGESYREYSVPRTNFLQENNIEDDDDSILIKSLAEHAKVSARLGKKGQVNEAHISDRFERSDAQLIGCTSVPKKRKLKDDVTCMDERENKSYLHSDSQLQLDDTDSSKKRGKKKLGDETNISEKGNQAPVTEMEVEDVEPDTKPPKKPFTLITPTVHTGFSFKIIHLLSAVRLAMITILPEHSLEGGKHLDQSEGTPKVKEGQDVKQDTSNENHHNTDLDVNKSAASSQLDVPSLTVQEIVNRVRSNPGDPCILETHEPLQDLVRGVLKIFSSKTAPLGAKGWKPLVVYEKINKSWSWIGPVNHSAFDHEAVEEVTSPDAWGLPHKMVVKLVDSFANWLKNGQETLQQIGSLPAPPLTLMQFNLDEKERFKDLRAQKSLTTINPSCEEVRSYFRKEEVLRYSIPDRAFSYTAIDGKKSIVAPLRRCGGKPTSKARDHFMLKRDRPPHVTILCLVRDAAARLPGSIGTRADVCTLIRDSQYIVEDVSDAQVNQVVSGALDRLHYERDPCVQFDGERKLWVYLHREREEEDFEDDGTSSTKKWKRQKKEANEPLDQGSVTVAFHGPEEQSGLDLSSDLNVEPSCTDDDKKVEIVYYDARDNVEENVETSQGTEQGADHNGPTPMVWDSLGLDAMQENKLLCQENSTNEDFDDELFGREPPA</sequence>
<evidence type="ECO:0000259" key="4">
    <source>
        <dbReference type="PROSITE" id="PS51916"/>
    </source>
</evidence>
<reference evidence="5 6" key="1">
    <citation type="submission" date="2024-11" db="EMBL/GenBank/DDBJ databases">
        <title>A near-complete genome assembly of Cinchona calisaya.</title>
        <authorList>
            <person name="Lian D.C."/>
            <person name="Zhao X.W."/>
            <person name="Wei L."/>
        </authorList>
    </citation>
    <scope>NUCLEOTIDE SEQUENCE [LARGE SCALE GENOMIC DNA]</scope>
    <source>
        <tissue evidence="5">Nenye</tissue>
    </source>
</reference>
<evidence type="ECO:0000256" key="2">
    <source>
        <dbReference type="ARBA" id="ARBA00023242"/>
    </source>
</evidence>
<accession>A0ABD3AFQ5</accession>
<feature type="region of interest" description="Disordered" evidence="3">
    <location>
        <begin position="561"/>
        <end position="582"/>
    </location>
</feature>
<protein>
    <recommendedName>
        <fullName evidence="4">DEUBAD domain-containing protein</fullName>
    </recommendedName>
</protein>
<dbReference type="Proteomes" id="UP001630127">
    <property type="component" value="Unassembled WGS sequence"/>
</dbReference>
<comment type="subcellular location">
    <subcellularLocation>
        <location evidence="1">Nucleus</location>
    </subcellularLocation>
</comment>
<gene>
    <name evidence="5" type="ORF">ACH5RR_009993</name>
</gene>
<dbReference type="InterPro" id="IPR057748">
    <property type="entry name" value="NFRKB_WH_2"/>
</dbReference>
<dbReference type="GO" id="GO:0005634">
    <property type="term" value="C:nucleus"/>
    <property type="evidence" value="ECO:0007669"/>
    <property type="project" value="UniProtKB-SubCell"/>
</dbReference>
<feature type="region of interest" description="Disordered" evidence="3">
    <location>
        <begin position="805"/>
        <end position="863"/>
    </location>
</feature>
<dbReference type="PANTHER" id="PTHR13052:SF0">
    <property type="entry name" value="DNA-BINDING PROTEIN-LIKE"/>
    <property type="match status" value="1"/>
</dbReference>
<feature type="compositionally biased region" description="Acidic residues" evidence="3">
    <location>
        <begin position="565"/>
        <end position="579"/>
    </location>
</feature>
<keyword evidence="6" id="KW-1185">Reference proteome</keyword>
<dbReference type="CDD" id="cd21865">
    <property type="entry name" value="DEUBAD_NFRKB"/>
    <property type="match status" value="1"/>
</dbReference>
<feature type="region of interest" description="Disordered" evidence="3">
    <location>
        <begin position="903"/>
        <end position="947"/>
    </location>
</feature>
<feature type="domain" description="DEUBAD" evidence="4">
    <location>
        <begin position="88"/>
        <end position="201"/>
    </location>
</feature>
<dbReference type="InterPro" id="IPR024867">
    <property type="entry name" value="NFRKB"/>
</dbReference>
<comment type="caution">
    <text evidence="5">The sequence shown here is derived from an EMBL/GenBank/DDBJ whole genome shotgun (WGS) entry which is preliminary data.</text>
</comment>
<dbReference type="PANTHER" id="PTHR13052">
    <property type="entry name" value="NFRKB-RELATED"/>
    <property type="match status" value="1"/>
</dbReference>
<feature type="compositionally biased region" description="Basic and acidic residues" evidence="3">
    <location>
        <begin position="607"/>
        <end position="616"/>
    </location>
</feature>
<feature type="compositionally biased region" description="Basic and acidic residues" evidence="3">
    <location>
        <begin position="11"/>
        <end position="23"/>
    </location>
</feature>
<evidence type="ECO:0000313" key="5">
    <source>
        <dbReference type="EMBL" id="KAL3530671.1"/>
    </source>
</evidence>
<dbReference type="InterPro" id="IPR044867">
    <property type="entry name" value="DEUBAD_dom"/>
</dbReference>
<feature type="region of interest" description="Disordered" evidence="3">
    <location>
        <begin position="1"/>
        <end position="61"/>
    </location>
</feature>
<feature type="region of interest" description="Disordered" evidence="3">
    <location>
        <begin position="1319"/>
        <end position="1342"/>
    </location>
</feature>
<feature type="compositionally biased region" description="Acidic residues" evidence="3">
    <location>
        <begin position="44"/>
        <end position="61"/>
    </location>
</feature>
<keyword evidence="2" id="KW-0539">Nucleus</keyword>
<feature type="region of interest" description="Disordered" evidence="3">
    <location>
        <begin position="1245"/>
        <end position="1272"/>
    </location>
</feature>
<name>A0ABD3AFQ5_9GENT</name>
<evidence type="ECO:0000256" key="3">
    <source>
        <dbReference type="SAM" id="MobiDB-lite"/>
    </source>
</evidence>
<dbReference type="PROSITE" id="PS51916">
    <property type="entry name" value="DEUBAD"/>
    <property type="match status" value="1"/>
</dbReference>